<dbReference type="AlphaFoldDB" id="A0A0R1P4W1"/>
<name>A0A0R1P4W1_9LACO</name>
<feature type="transmembrane region" description="Helical" evidence="1">
    <location>
        <begin position="212"/>
        <end position="240"/>
    </location>
</feature>
<evidence type="ECO:0000256" key="1">
    <source>
        <dbReference type="SAM" id="Phobius"/>
    </source>
</evidence>
<feature type="transmembrane region" description="Helical" evidence="1">
    <location>
        <begin position="177"/>
        <end position="200"/>
    </location>
</feature>
<keyword evidence="1" id="KW-0472">Membrane</keyword>
<feature type="transmembrane region" description="Helical" evidence="1">
    <location>
        <begin position="246"/>
        <end position="265"/>
    </location>
</feature>
<feature type="transmembrane region" description="Helical" evidence="1">
    <location>
        <begin position="113"/>
        <end position="137"/>
    </location>
</feature>
<dbReference type="PATRIC" id="fig|1423746.3.peg.444"/>
<dbReference type="Proteomes" id="UP000051445">
    <property type="component" value="Unassembled WGS sequence"/>
</dbReference>
<comment type="caution">
    <text evidence="2">The sequence shown here is derived from an EMBL/GenBank/DDBJ whole genome shotgun (WGS) entry which is preliminary data.</text>
</comment>
<feature type="transmembrane region" description="Helical" evidence="1">
    <location>
        <begin position="80"/>
        <end position="101"/>
    </location>
</feature>
<dbReference type="EMBL" id="AZER01000014">
    <property type="protein sequence ID" value="KRL27696.1"/>
    <property type="molecule type" value="Genomic_DNA"/>
</dbReference>
<feature type="transmembrane region" description="Helical" evidence="1">
    <location>
        <begin position="286"/>
        <end position="306"/>
    </location>
</feature>
<accession>A0A0R1P4W1</accession>
<keyword evidence="1" id="KW-0812">Transmembrane</keyword>
<organism evidence="2 3">
    <name type="scientific">Limosilactobacillus frumenti DSM 13145</name>
    <dbReference type="NCBI Taxonomy" id="1423746"/>
    <lineage>
        <taxon>Bacteria</taxon>
        <taxon>Bacillati</taxon>
        <taxon>Bacillota</taxon>
        <taxon>Bacilli</taxon>
        <taxon>Lactobacillales</taxon>
        <taxon>Lactobacillaceae</taxon>
        <taxon>Limosilactobacillus</taxon>
    </lineage>
</organism>
<sequence>MFHMKQLMKWQPLIIEPVLALTWIVGWLNLMTIYQIVNGPVHVGSQMVESVLIFSGVILIADVYNLILTYQQNPAIVRTSLYRGLSIFQALIIICLLVLSWSHPSVVLLPTTVTVWNLIFILLAGTKGLVGNFFAVTSRYIPFPPKQEFMIWLGTINLFCQGLLCYPLLVIQGGSRWLMAFIVAAVIVVGLWAELIHLPLIFSTGFVQRSGIYQCIVGINLIASVTVLFFGLDTIIFRLMDSKPDLISGAFVTSWLLQGVSQLAMGAMHYYDNDYRYGHAIGRERLYILLGTIVGAIFLLVACFWLA</sequence>
<feature type="transmembrane region" description="Helical" evidence="1">
    <location>
        <begin position="50"/>
        <end position="68"/>
    </location>
</feature>
<feature type="transmembrane region" description="Helical" evidence="1">
    <location>
        <begin position="149"/>
        <end position="171"/>
    </location>
</feature>
<evidence type="ECO:0000313" key="2">
    <source>
        <dbReference type="EMBL" id="KRL27696.1"/>
    </source>
</evidence>
<keyword evidence="1" id="KW-1133">Transmembrane helix</keyword>
<proteinExistence type="predicted"/>
<dbReference type="STRING" id="1423746.FD27_GL000436"/>
<evidence type="ECO:0000313" key="3">
    <source>
        <dbReference type="Proteomes" id="UP000051445"/>
    </source>
</evidence>
<keyword evidence="3" id="KW-1185">Reference proteome</keyword>
<feature type="transmembrane region" description="Helical" evidence="1">
    <location>
        <begin position="12"/>
        <end position="30"/>
    </location>
</feature>
<gene>
    <name evidence="2" type="ORF">FD27_GL000436</name>
</gene>
<protein>
    <submittedName>
        <fullName evidence="2">Uncharacterized protein</fullName>
    </submittedName>
</protein>
<reference evidence="2 3" key="1">
    <citation type="journal article" date="2015" name="Genome Announc.">
        <title>Expanding the biotechnology potential of lactobacilli through comparative genomics of 213 strains and associated genera.</title>
        <authorList>
            <person name="Sun Z."/>
            <person name="Harris H.M."/>
            <person name="McCann A."/>
            <person name="Guo C."/>
            <person name="Argimon S."/>
            <person name="Zhang W."/>
            <person name="Yang X."/>
            <person name="Jeffery I.B."/>
            <person name="Cooney J.C."/>
            <person name="Kagawa T.F."/>
            <person name="Liu W."/>
            <person name="Song Y."/>
            <person name="Salvetti E."/>
            <person name="Wrobel A."/>
            <person name="Rasinkangas P."/>
            <person name="Parkhill J."/>
            <person name="Rea M.C."/>
            <person name="O'Sullivan O."/>
            <person name="Ritari J."/>
            <person name="Douillard F.P."/>
            <person name="Paul Ross R."/>
            <person name="Yang R."/>
            <person name="Briner A.E."/>
            <person name="Felis G.E."/>
            <person name="de Vos W.M."/>
            <person name="Barrangou R."/>
            <person name="Klaenhammer T.R."/>
            <person name="Caufield P.W."/>
            <person name="Cui Y."/>
            <person name="Zhang H."/>
            <person name="O'Toole P.W."/>
        </authorList>
    </citation>
    <scope>NUCLEOTIDE SEQUENCE [LARGE SCALE GENOMIC DNA]</scope>
    <source>
        <strain evidence="2 3">DSM 13145</strain>
    </source>
</reference>